<organism evidence="8 9">
    <name type="scientific">Gilvimarinus algae</name>
    <dbReference type="NCBI Taxonomy" id="3058037"/>
    <lineage>
        <taxon>Bacteria</taxon>
        <taxon>Pseudomonadati</taxon>
        <taxon>Pseudomonadota</taxon>
        <taxon>Gammaproteobacteria</taxon>
        <taxon>Cellvibrionales</taxon>
        <taxon>Cellvibrionaceae</taxon>
        <taxon>Gilvimarinus</taxon>
    </lineage>
</organism>
<dbReference type="EC" id="3.6.1.22" evidence="2"/>
<dbReference type="PROSITE" id="PS51462">
    <property type="entry name" value="NUDIX"/>
    <property type="match status" value="1"/>
</dbReference>
<evidence type="ECO:0000256" key="2">
    <source>
        <dbReference type="ARBA" id="ARBA00012381"/>
    </source>
</evidence>
<dbReference type="Gene3D" id="3.90.79.10">
    <property type="entry name" value="Nucleoside Triphosphate Pyrophosphohydrolase"/>
    <property type="match status" value="1"/>
</dbReference>
<dbReference type="EMBL" id="JAULRT010000052">
    <property type="protein sequence ID" value="MDO3382333.1"/>
    <property type="molecule type" value="Genomic_DNA"/>
</dbReference>
<dbReference type="Proteomes" id="UP001168380">
    <property type="component" value="Unassembled WGS sequence"/>
</dbReference>
<dbReference type="InterPro" id="IPR049734">
    <property type="entry name" value="NudC-like_C"/>
</dbReference>
<accession>A0ABT8TGT4</accession>
<dbReference type="GO" id="GO:0016787">
    <property type="term" value="F:hydrolase activity"/>
    <property type="evidence" value="ECO:0007669"/>
    <property type="project" value="UniProtKB-KW"/>
</dbReference>
<dbReference type="Pfam" id="PF00293">
    <property type="entry name" value="NUDIX"/>
    <property type="match status" value="1"/>
</dbReference>
<dbReference type="Gene3D" id="3.90.79.20">
    <property type="match status" value="1"/>
</dbReference>
<dbReference type="PANTHER" id="PTHR11383">
    <property type="entry name" value="NUCLEOSIDE DIPHOSPHATE-LINKED MOIETY X MOTIF 13"/>
    <property type="match status" value="1"/>
</dbReference>
<protein>
    <recommendedName>
        <fullName evidence="2">NAD(+) diphosphatase</fullName>
        <ecNumber evidence="2">3.6.1.22</ecNumber>
    </recommendedName>
</protein>
<evidence type="ECO:0000259" key="7">
    <source>
        <dbReference type="PROSITE" id="PS51462"/>
    </source>
</evidence>
<evidence type="ECO:0000256" key="3">
    <source>
        <dbReference type="ARBA" id="ARBA00022723"/>
    </source>
</evidence>
<proteinExistence type="predicted"/>
<dbReference type="RefSeq" id="WP_302712522.1">
    <property type="nucleotide sequence ID" value="NZ_JAULRT010000052.1"/>
</dbReference>
<comment type="caution">
    <text evidence="8">The sequence shown here is derived from an EMBL/GenBank/DDBJ whole genome shotgun (WGS) entry which is preliminary data.</text>
</comment>
<comment type="cofactor">
    <cofactor evidence="1">
        <name>Mg(2+)</name>
        <dbReference type="ChEBI" id="CHEBI:18420"/>
    </cofactor>
</comment>
<evidence type="ECO:0000256" key="1">
    <source>
        <dbReference type="ARBA" id="ARBA00001946"/>
    </source>
</evidence>
<dbReference type="CDD" id="cd03429">
    <property type="entry name" value="NUDIX_NADH_pyrophosphatase_Nudt13"/>
    <property type="match status" value="1"/>
</dbReference>
<dbReference type="InterPro" id="IPR020084">
    <property type="entry name" value="NUDIX_hydrolase_CS"/>
</dbReference>
<dbReference type="SUPFAM" id="SSF55811">
    <property type="entry name" value="Nudix"/>
    <property type="match status" value="1"/>
</dbReference>
<dbReference type="PROSITE" id="PS00893">
    <property type="entry name" value="NUDIX_BOX"/>
    <property type="match status" value="1"/>
</dbReference>
<evidence type="ECO:0000256" key="6">
    <source>
        <dbReference type="ARBA" id="ARBA00023027"/>
    </source>
</evidence>
<reference evidence="8" key="1">
    <citation type="submission" date="2023-07" db="EMBL/GenBank/DDBJ databases">
        <title>Gilvimarinus algae sp. nov., isolated from the surface of Kelp.</title>
        <authorList>
            <person name="Sun Y.Y."/>
            <person name="Gong Y."/>
            <person name="Du Z.J."/>
        </authorList>
    </citation>
    <scope>NUCLEOTIDE SEQUENCE</scope>
    <source>
        <strain evidence="8">SDUM040014</strain>
    </source>
</reference>
<keyword evidence="6" id="KW-0520">NAD</keyword>
<sequence>MSDSTALAWLVSGDRLAVDKHGAPLRVDPAVLSRSQLDALMVINPAHGQLALVSEKALPEVGQWLGLRECLGHFSEAEFAEAGRALQLSHWWYSHQFCSRCGGNLTGPEPQQLARQEFVRRCNHCSMSFYPRLSPCVIVLVTRGEYCLLAHHARARRPVFTTLAGFVEAGERIEQTVHREVAEEVGIEVRQLRYVESQSWPFPGQLMLGFYAEYAGGELKLQEDEIVDAGWYRYDALPHVPPAGTIARRLIDGFVEACENAKAR</sequence>
<evidence type="ECO:0000256" key="4">
    <source>
        <dbReference type="ARBA" id="ARBA00022801"/>
    </source>
</evidence>
<dbReference type="PANTHER" id="PTHR11383:SF3">
    <property type="entry name" value="NAD(P)H PYROPHOSPHATASE NUDT13, MITOCHONDRIAL"/>
    <property type="match status" value="1"/>
</dbReference>
<dbReference type="InterPro" id="IPR000086">
    <property type="entry name" value="NUDIX_hydrolase_dom"/>
</dbReference>
<keyword evidence="4 8" id="KW-0378">Hydrolase</keyword>
<evidence type="ECO:0000313" key="9">
    <source>
        <dbReference type="Proteomes" id="UP001168380"/>
    </source>
</evidence>
<keyword evidence="9" id="KW-1185">Reference proteome</keyword>
<gene>
    <name evidence="8" type="primary">nudC</name>
    <name evidence="8" type="ORF">QWI16_09110</name>
</gene>
<evidence type="ECO:0000313" key="8">
    <source>
        <dbReference type="EMBL" id="MDO3382333.1"/>
    </source>
</evidence>
<feature type="domain" description="Nudix hydrolase" evidence="7">
    <location>
        <begin position="131"/>
        <end position="255"/>
    </location>
</feature>
<evidence type="ECO:0000256" key="5">
    <source>
        <dbReference type="ARBA" id="ARBA00022842"/>
    </source>
</evidence>
<dbReference type="NCBIfam" id="NF001299">
    <property type="entry name" value="PRK00241.1"/>
    <property type="match status" value="1"/>
</dbReference>
<keyword evidence="3" id="KW-0479">Metal-binding</keyword>
<name>A0ABT8TGT4_9GAMM</name>
<dbReference type="InterPro" id="IPR015797">
    <property type="entry name" value="NUDIX_hydrolase-like_dom_sf"/>
</dbReference>
<keyword evidence="5" id="KW-0460">Magnesium</keyword>